<dbReference type="EMBL" id="BMAW01091712">
    <property type="protein sequence ID" value="GFS51290.1"/>
    <property type="molecule type" value="Genomic_DNA"/>
</dbReference>
<reference evidence="1" key="1">
    <citation type="submission" date="2020-08" db="EMBL/GenBank/DDBJ databases">
        <title>Multicomponent nature underlies the extraordinary mechanical properties of spider dragline silk.</title>
        <authorList>
            <person name="Kono N."/>
            <person name="Nakamura H."/>
            <person name="Mori M."/>
            <person name="Yoshida Y."/>
            <person name="Ohtoshi R."/>
            <person name="Malay A.D."/>
            <person name="Moran D.A.P."/>
            <person name="Tomita M."/>
            <person name="Numata K."/>
            <person name="Arakawa K."/>
        </authorList>
    </citation>
    <scope>NUCLEOTIDE SEQUENCE</scope>
</reference>
<proteinExistence type="predicted"/>
<keyword evidence="2" id="KW-1185">Reference proteome</keyword>
<name>A0A8X6IMH5_NEPPI</name>
<dbReference type="Proteomes" id="UP000887013">
    <property type="component" value="Unassembled WGS sequence"/>
</dbReference>
<evidence type="ECO:0000313" key="2">
    <source>
        <dbReference type="Proteomes" id="UP000887013"/>
    </source>
</evidence>
<protein>
    <submittedName>
        <fullName evidence="1">Uncharacterized protein</fullName>
    </submittedName>
</protein>
<comment type="caution">
    <text evidence="1">The sequence shown here is derived from an EMBL/GenBank/DDBJ whole genome shotgun (WGS) entry which is preliminary data.</text>
</comment>
<evidence type="ECO:0000313" key="1">
    <source>
        <dbReference type="EMBL" id="GFS51290.1"/>
    </source>
</evidence>
<sequence length="157" mass="17572">MVRYGKATDFSCNSLLAGQSIFIFQRHAVSADIGKFIYVLTWFKMSATVICGNVPRHAAVTYGPSILTYADVSLAHLNIINCLPLCFNFELKVNALWPVAVRYDVPTYLLLGVYDDCTRKYILLPKTMSLPSSKNYPTLQFPLKTSAPTIRPLSPFL</sequence>
<gene>
    <name evidence="1" type="ORF">NPIL_360071</name>
</gene>
<accession>A0A8X6IMH5</accession>
<dbReference type="AlphaFoldDB" id="A0A8X6IMH5"/>
<organism evidence="1 2">
    <name type="scientific">Nephila pilipes</name>
    <name type="common">Giant wood spider</name>
    <name type="synonym">Nephila maculata</name>
    <dbReference type="NCBI Taxonomy" id="299642"/>
    <lineage>
        <taxon>Eukaryota</taxon>
        <taxon>Metazoa</taxon>
        <taxon>Ecdysozoa</taxon>
        <taxon>Arthropoda</taxon>
        <taxon>Chelicerata</taxon>
        <taxon>Arachnida</taxon>
        <taxon>Araneae</taxon>
        <taxon>Araneomorphae</taxon>
        <taxon>Entelegynae</taxon>
        <taxon>Araneoidea</taxon>
        <taxon>Nephilidae</taxon>
        <taxon>Nephila</taxon>
    </lineage>
</organism>